<proteinExistence type="predicted"/>
<organism evidence="1 2">
    <name type="scientific">Dioscorea alata</name>
    <name type="common">Purple yam</name>
    <dbReference type="NCBI Taxonomy" id="55571"/>
    <lineage>
        <taxon>Eukaryota</taxon>
        <taxon>Viridiplantae</taxon>
        <taxon>Streptophyta</taxon>
        <taxon>Embryophyta</taxon>
        <taxon>Tracheophyta</taxon>
        <taxon>Spermatophyta</taxon>
        <taxon>Magnoliopsida</taxon>
        <taxon>Liliopsida</taxon>
        <taxon>Dioscoreales</taxon>
        <taxon>Dioscoreaceae</taxon>
        <taxon>Dioscorea</taxon>
    </lineage>
</organism>
<dbReference type="Proteomes" id="UP000827976">
    <property type="component" value="Chromosome 3"/>
</dbReference>
<sequence>MLISLNLFLWINCVNPVITSFLSHPWMFDIPIAFKPVFLNMNFNVEEITIDDLLVNSSWNMNALNQLFGYVWDSPIISHGMITNEDNNHWIWLPESKGNKISFAIYTFLNGNYVMDSEWKG</sequence>
<keyword evidence="2" id="KW-1185">Reference proteome</keyword>
<protein>
    <submittedName>
        <fullName evidence="1">Uncharacterized protein</fullName>
    </submittedName>
</protein>
<evidence type="ECO:0000313" key="2">
    <source>
        <dbReference type="Proteomes" id="UP000827976"/>
    </source>
</evidence>
<reference evidence="2" key="1">
    <citation type="journal article" date="2022" name="Nat. Commun.">
        <title>Chromosome evolution and the genetic basis of agronomically important traits in greater yam.</title>
        <authorList>
            <person name="Bredeson J.V."/>
            <person name="Lyons J.B."/>
            <person name="Oniyinde I.O."/>
            <person name="Okereke N.R."/>
            <person name="Kolade O."/>
            <person name="Nnabue I."/>
            <person name="Nwadili C.O."/>
            <person name="Hribova E."/>
            <person name="Parker M."/>
            <person name="Nwogha J."/>
            <person name="Shu S."/>
            <person name="Carlson J."/>
            <person name="Kariba R."/>
            <person name="Muthemba S."/>
            <person name="Knop K."/>
            <person name="Barton G.J."/>
            <person name="Sherwood A.V."/>
            <person name="Lopez-Montes A."/>
            <person name="Asiedu R."/>
            <person name="Jamnadass R."/>
            <person name="Muchugi A."/>
            <person name="Goodstein D."/>
            <person name="Egesi C.N."/>
            <person name="Featherston J."/>
            <person name="Asfaw A."/>
            <person name="Simpson G.G."/>
            <person name="Dolezel J."/>
            <person name="Hendre P.S."/>
            <person name="Van Deynze A."/>
            <person name="Kumar P.L."/>
            <person name="Obidiegwu J.E."/>
            <person name="Bhattacharjee R."/>
            <person name="Rokhsar D.S."/>
        </authorList>
    </citation>
    <scope>NUCLEOTIDE SEQUENCE [LARGE SCALE GENOMIC DNA]</scope>
    <source>
        <strain evidence="2">cv. TDa95/00328</strain>
    </source>
</reference>
<name>A0ACB7WLN8_DIOAL</name>
<gene>
    <name evidence="1" type="ORF">IHE45_03G075400</name>
</gene>
<evidence type="ECO:0000313" key="1">
    <source>
        <dbReference type="EMBL" id="KAH7689115.1"/>
    </source>
</evidence>
<dbReference type="EMBL" id="CM037013">
    <property type="protein sequence ID" value="KAH7689115.1"/>
    <property type="molecule type" value="Genomic_DNA"/>
</dbReference>
<accession>A0ACB7WLN8</accession>
<comment type="caution">
    <text evidence="1">The sequence shown here is derived from an EMBL/GenBank/DDBJ whole genome shotgun (WGS) entry which is preliminary data.</text>
</comment>